<reference evidence="1" key="2">
    <citation type="submission" date="2014-04" db="EMBL/GenBank/DDBJ databases">
        <authorList>
            <person name="Urmite Genomes U."/>
        </authorList>
    </citation>
    <scope>NUCLEOTIDE SEQUENCE</scope>
    <source>
        <strain evidence="1">DSM 44626</strain>
    </source>
</reference>
<dbReference type="Gene3D" id="3.40.50.300">
    <property type="entry name" value="P-loop containing nucleotide triphosphate hydrolases"/>
    <property type="match status" value="1"/>
</dbReference>
<proteinExistence type="predicted"/>
<dbReference type="GO" id="GO:0016740">
    <property type="term" value="F:transferase activity"/>
    <property type="evidence" value="ECO:0007669"/>
    <property type="project" value="UniProtKB-KW"/>
</dbReference>
<reference evidence="1" key="1">
    <citation type="journal article" date="2014" name="Genome Announc.">
        <title>Draft Genome Sequence of Mycobacterium triplex DSM 44626.</title>
        <authorList>
            <person name="Sassi M."/>
            <person name="Croce O."/>
            <person name="Robert C."/>
            <person name="Raoult D."/>
            <person name="Drancourt M."/>
        </authorList>
    </citation>
    <scope>NUCLEOTIDE SEQUENCE [LARGE SCALE GENOMIC DNA]</scope>
    <source>
        <strain evidence="1">DSM 44626</strain>
    </source>
</reference>
<reference evidence="2 3" key="3">
    <citation type="submission" date="2016-01" db="EMBL/GenBank/DDBJ databases">
        <title>The new phylogeny of the genus Mycobacterium.</title>
        <authorList>
            <person name="Tarcisio F."/>
            <person name="Conor M."/>
            <person name="Antonella G."/>
            <person name="Elisabetta G."/>
            <person name="Giulia F.S."/>
            <person name="Sara T."/>
            <person name="Anna F."/>
            <person name="Clotilde B."/>
            <person name="Roberto B."/>
            <person name="Veronica D.S."/>
            <person name="Fabio R."/>
            <person name="Monica P."/>
            <person name="Olivier J."/>
            <person name="Enrico T."/>
            <person name="Nicola S."/>
        </authorList>
    </citation>
    <scope>NUCLEOTIDE SEQUENCE [LARGE SCALE GENOMIC DNA]</scope>
    <source>
        <strain evidence="2 3">DSM 44626</strain>
    </source>
</reference>
<accession>A0A024JSV9</accession>
<dbReference type="HOGENOM" id="CLU_051167_0_0_11"/>
<dbReference type="STRING" id="47839.BN973_01004"/>
<dbReference type="OrthoDB" id="9777890at2"/>
<dbReference type="eggNOG" id="COG0438">
    <property type="taxonomic scope" value="Bacteria"/>
</dbReference>
<dbReference type="SUPFAM" id="SSF52540">
    <property type="entry name" value="P-loop containing nucleoside triphosphate hydrolases"/>
    <property type="match status" value="1"/>
</dbReference>
<dbReference type="InterPro" id="IPR027417">
    <property type="entry name" value="P-loop_NTPase"/>
</dbReference>
<dbReference type="Pfam" id="PF13469">
    <property type="entry name" value="Sulfotransfer_3"/>
    <property type="match status" value="1"/>
</dbReference>
<dbReference type="EMBL" id="HG964446">
    <property type="protein sequence ID" value="CDO86659.1"/>
    <property type="molecule type" value="Genomic_DNA"/>
</dbReference>
<dbReference type="EMBL" id="LQPY01000021">
    <property type="protein sequence ID" value="ORX03690.1"/>
    <property type="molecule type" value="Genomic_DNA"/>
</dbReference>
<dbReference type="InterPro" id="IPR052736">
    <property type="entry name" value="Stf3_sulfotransferase"/>
</dbReference>
<evidence type="ECO:0000313" key="1">
    <source>
        <dbReference type="EMBL" id="CDO86659.1"/>
    </source>
</evidence>
<protein>
    <submittedName>
        <fullName evidence="1">Sulfotransferase family protein</fullName>
    </submittedName>
</protein>
<organism evidence="1">
    <name type="scientific">Mycobacterium triplex</name>
    <dbReference type="NCBI Taxonomy" id="47839"/>
    <lineage>
        <taxon>Bacteria</taxon>
        <taxon>Bacillati</taxon>
        <taxon>Actinomycetota</taxon>
        <taxon>Actinomycetes</taxon>
        <taxon>Mycobacteriales</taxon>
        <taxon>Mycobacteriaceae</taxon>
        <taxon>Mycobacterium</taxon>
        <taxon>Mycobacterium simiae complex</taxon>
    </lineage>
</organism>
<sequence>MNASRTTSRFAWWHEWSAPLWVGCDFAAWARLLVRNRFDVHWSRWHVVVFCTVPTIINSCLAMCQKIVFGRRVANTAIADPPIFIVGHWRTGTTLLHELLALDERHTAPTTYECIQAHHFLLTRRIAPYLGFLMSKHRAMDNMELSVRHPQEDEFALSMLGQQSLYLTMAFPNRPINGQRYLDLEQLTPRELAAWKRTLYRFVQQVYFLRRKTVVLKSPTHSFRIKVLSELFPQAKFIHIVRDPYVVYPSTVHLFKTFSRVHGLQRPTYEGLSEDVLSTYLDLYRKLEEGREFVDPARFYELRYEELISEPEAQLRKLYEHLDLGDFEEYLPRLQQYLADKADYRTNTYEVTDEQRAIVAERWAEVIERYGYGSAAETTGAREQTAIAS</sequence>
<name>A0A024JSV9_9MYCO</name>
<keyword evidence="1" id="KW-0808">Transferase</keyword>
<dbReference type="Proteomes" id="UP000193710">
    <property type="component" value="Unassembled WGS sequence"/>
</dbReference>
<gene>
    <name evidence="2" type="ORF">AWC29_16555</name>
    <name evidence="1" type="ORF">BN973_01004</name>
</gene>
<dbReference type="PANTHER" id="PTHR36451:SF1">
    <property type="entry name" value="OMEGA-HYDROXY-BETA-DIHYDROMENAQUINONE-9 SULFOTRANSFERASE STF3"/>
    <property type="match status" value="1"/>
</dbReference>
<evidence type="ECO:0000313" key="3">
    <source>
        <dbReference type="Proteomes" id="UP000193710"/>
    </source>
</evidence>
<dbReference type="AlphaFoldDB" id="A0A024JSV9"/>
<keyword evidence="3" id="KW-1185">Reference proteome</keyword>
<dbReference type="RefSeq" id="WP_051641123.1">
    <property type="nucleotide sequence ID" value="NZ_HG964446.1"/>
</dbReference>
<evidence type="ECO:0000313" key="2">
    <source>
        <dbReference type="EMBL" id="ORX03690.1"/>
    </source>
</evidence>
<dbReference type="Proteomes" id="UP000028880">
    <property type="component" value="Unassembled WGS sequence"/>
</dbReference>
<dbReference type="PANTHER" id="PTHR36451">
    <property type="entry name" value="PAPS-DEPENDENT SULFOTRANSFERASE STF3"/>
    <property type="match status" value="1"/>
</dbReference>